<dbReference type="InterPro" id="IPR006204">
    <property type="entry name" value="GHMP_kinase_N_dom"/>
</dbReference>
<dbReference type="HOGENOM" id="CLU_056896_0_0_9"/>
<keyword evidence="7" id="KW-1185">Reference proteome</keyword>
<evidence type="ECO:0000256" key="1">
    <source>
        <dbReference type="ARBA" id="ARBA00022679"/>
    </source>
</evidence>
<reference evidence="6" key="1">
    <citation type="submission" date="2013-03" db="EMBL/GenBank/DDBJ databases">
        <title>Draft genome sequence of the hydrogen-ethanol-producing anaerobic alkalithermophilic Caloramator celere.</title>
        <authorList>
            <person name="Ciranna A."/>
            <person name="Larjo A."/>
            <person name="Kivisto A."/>
            <person name="Santala V."/>
            <person name="Roos C."/>
            <person name="Karp M."/>
        </authorList>
    </citation>
    <scope>NUCLEOTIDE SEQUENCE [LARGE SCALE GENOMIC DNA]</scope>
    <source>
        <strain evidence="6">DSM 8682</strain>
    </source>
</reference>
<keyword evidence="2" id="KW-0547">Nucleotide-binding</keyword>
<dbReference type="PIRSF" id="PIRSF033887">
    <property type="entry name" value="PduX"/>
    <property type="match status" value="1"/>
</dbReference>
<dbReference type="AlphaFoldDB" id="R7RPI5"/>
<dbReference type="Pfam" id="PF00288">
    <property type="entry name" value="GHMP_kinases_N"/>
    <property type="match status" value="1"/>
</dbReference>
<keyword evidence="4" id="KW-0067">ATP-binding</keyword>
<dbReference type="RefSeq" id="WP_018660296.1">
    <property type="nucleotide sequence ID" value="NZ_HF952018.1"/>
</dbReference>
<accession>R7RPI5</accession>
<dbReference type="OrthoDB" id="4548147at2"/>
<organism evidence="6 7">
    <name type="scientific">Thermobrachium celere DSM 8682</name>
    <dbReference type="NCBI Taxonomy" id="941824"/>
    <lineage>
        <taxon>Bacteria</taxon>
        <taxon>Bacillati</taxon>
        <taxon>Bacillota</taxon>
        <taxon>Clostridia</taxon>
        <taxon>Eubacteriales</taxon>
        <taxon>Clostridiaceae</taxon>
        <taxon>Thermobrachium</taxon>
    </lineage>
</organism>
<dbReference type="Gene3D" id="3.30.230.10">
    <property type="match status" value="1"/>
</dbReference>
<dbReference type="InterPro" id="IPR020568">
    <property type="entry name" value="Ribosomal_Su5_D2-typ_SF"/>
</dbReference>
<dbReference type="PANTHER" id="PTHR43527:SF1">
    <property type="entry name" value="L-THREONINE KINASE"/>
    <property type="match status" value="1"/>
</dbReference>
<comment type="caution">
    <text evidence="6">The sequence shown here is derived from an EMBL/GenBank/DDBJ whole genome shotgun (WGS) entry which is preliminary data.</text>
</comment>
<evidence type="ECO:0000313" key="6">
    <source>
        <dbReference type="EMBL" id="CDF57286.1"/>
    </source>
</evidence>
<evidence type="ECO:0000259" key="5">
    <source>
        <dbReference type="Pfam" id="PF00288"/>
    </source>
</evidence>
<dbReference type="InterPro" id="IPR012363">
    <property type="entry name" value="PduX"/>
</dbReference>
<evidence type="ECO:0000256" key="2">
    <source>
        <dbReference type="ARBA" id="ARBA00022741"/>
    </source>
</evidence>
<evidence type="ECO:0000313" key="7">
    <source>
        <dbReference type="Proteomes" id="UP000014923"/>
    </source>
</evidence>
<dbReference type="GO" id="GO:0016301">
    <property type="term" value="F:kinase activity"/>
    <property type="evidence" value="ECO:0007669"/>
    <property type="project" value="UniProtKB-KW"/>
</dbReference>
<keyword evidence="3 6" id="KW-0418">Kinase</keyword>
<sequence>MISAVAYGSLGEVLQGNYNGVDVLCSFPVNLYTRVYLLKQDGYIDDNIKTYSFIKEISKIWKIELNYKVSIESNIPKMKGFASSTADILAAYLALIKEHRRQFDIDEFVKASINVEPTDSIIFSNATLFDYKTGNFRMSLGEYFKFYCICFEGKEGVDTLRFNREVKVPLERVDDLVPILKEAVKEKSTEKLSYVSTESIKRNQRRLSYTYLDDILKLCRCCDGYGIIGAHSGNMLSIIYDDREKRDFYLKRISSNIKFYPLETLGKDELYESINDISIK</sequence>
<evidence type="ECO:0000256" key="4">
    <source>
        <dbReference type="ARBA" id="ARBA00022840"/>
    </source>
</evidence>
<name>R7RPI5_9CLOT</name>
<protein>
    <submittedName>
        <fullName evidence="6">Threonine kinase in B12 biosynthesis</fullName>
    </submittedName>
</protein>
<dbReference type="SUPFAM" id="SSF54211">
    <property type="entry name" value="Ribosomal protein S5 domain 2-like"/>
    <property type="match status" value="1"/>
</dbReference>
<dbReference type="Proteomes" id="UP000014923">
    <property type="component" value="Unassembled WGS sequence"/>
</dbReference>
<gene>
    <name evidence="6" type="ORF">TCEL_01200</name>
</gene>
<keyword evidence="1" id="KW-0808">Transferase</keyword>
<feature type="domain" description="GHMP kinase N-terminal" evidence="5">
    <location>
        <begin position="55"/>
        <end position="116"/>
    </location>
</feature>
<dbReference type="EMBL" id="CAVN010000086">
    <property type="protein sequence ID" value="CDF57286.1"/>
    <property type="molecule type" value="Genomic_DNA"/>
</dbReference>
<proteinExistence type="predicted"/>
<dbReference type="GO" id="GO:0005524">
    <property type="term" value="F:ATP binding"/>
    <property type="evidence" value="ECO:0007669"/>
    <property type="project" value="UniProtKB-KW"/>
</dbReference>
<dbReference type="InterPro" id="IPR014721">
    <property type="entry name" value="Ribsml_uS5_D2-typ_fold_subgr"/>
</dbReference>
<dbReference type="PANTHER" id="PTHR43527">
    <property type="entry name" value="4-DIPHOSPHOCYTIDYL-2-C-METHYL-D-ERYTHRITOL KINASE, CHLOROPLASTIC"/>
    <property type="match status" value="1"/>
</dbReference>
<dbReference type="eggNOG" id="COG4542">
    <property type="taxonomic scope" value="Bacteria"/>
</dbReference>
<evidence type="ECO:0000256" key="3">
    <source>
        <dbReference type="ARBA" id="ARBA00022777"/>
    </source>
</evidence>